<keyword evidence="2" id="KW-1185">Reference proteome</keyword>
<evidence type="ECO:0008006" key="3">
    <source>
        <dbReference type="Google" id="ProtNLM"/>
    </source>
</evidence>
<dbReference type="EMBL" id="JAOWRF010000211">
    <property type="protein sequence ID" value="MCV3214634.1"/>
    <property type="molecule type" value="Genomic_DNA"/>
</dbReference>
<reference evidence="1 2" key="1">
    <citation type="submission" date="2022-10" db="EMBL/GenBank/DDBJ databases">
        <title>Identification of biosynthetic pathway for the production of the potent trypsin inhibitor radiosumin.</title>
        <authorList>
            <person name="Fewer D.P."/>
            <person name="Delbaje E."/>
            <person name="Ouyang X."/>
            <person name="Agostino P.D."/>
            <person name="Wahlsten M."/>
            <person name="Jokela J."/>
            <person name="Permi P."/>
            <person name="Haapaniemi E."/>
            <person name="Koistinen H."/>
        </authorList>
    </citation>
    <scope>NUCLEOTIDE SEQUENCE [LARGE SCALE GENOMIC DNA]</scope>
    <source>
        <strain evidence="1 2">NIES-515</strain>
    </source>
</reference>
<accession>A0ABT3AZT0</accession>
<evidence type="ECO:0000313" key="1">
    <source>
        <dbReference type="EMBL" id="MCV3214634.1"/>
    </source>
</evidence>
<dbReference type="InterPro" id="IPR029063">
    <property type="entry name" value="SAM-dependent_MTases_sf"/>
</dbReference>
<dbReference type="RefSeq" id="WP_263746210.1">
    <property type="nucleotide sequence ID" value="NZ_JAOWRF010000211.1"/>
</dbReference>
<dbReference type="Proteomes" id="UP001526143">
    <property type="component" value="Unassembled WGS sequence"/>
</dbReference>
<sequence length="127" mass="14701">MTTVRSIKAFLQRLGADSFMSFTSNFYHSALLKYPAKNFIRKRVNGEIYKLVPDLAVYTDTYEPHLIAWLKEWLKTGDTFWDIGANWGFISLPADRKDAGYQIFNHHASCLETLEDDEYLCLPPSRS</sequence>
<gene>
    <name evidence="1" type="ORF">OGM63_14110</name>
</gene>
<name>A0ABT3AZT0_9CYAN</name>
<protein>
    <recommendedName>
        <fullName evidence="3">Methyltransferase</fullName>
    </recommendedName>
</protein>
<comment type="caution">
    <text evidence="1">The sequence shown here is derived from an EMBL/GenBank/DDBJ whole genome shotgun (WGS) entry which is preliminary data.</text>
</comment>
<dbReference type="SUPFAM" id="SSF53335">
    <property type="entry name" value="S-adenosyl-L-methionine-dependent methyltransferases"/>
    <property type="match status" value="1"/>
</dbReference>
<evidence type="ECO:0000313" key="2">
    <source>
        <dbReference type="Proteomes" id="UP001526143"/>
    </source>
</evidence>
<organism evidence="1 2">
    <name type="scientific">Plectonema radiosum NIES-515</name>
    <dbReference type="NCBI Taxonomy" id="2986073"/>
    <lineage>
        <taxon>Bacteria</taxon>
        <taxon>Bacillati</taxon>
        <taxon>Cyanobacteriota</taxon>
        <taxon>Cyanophyceae</taxon>
        <taxon>Oscillatoriophycideae</taxon>
        <taxon>Oscillatoriales</taxon>
        <taxon>Microcoleaceae</taxon>
        <taxon>Plectonema</taxon>
    </lineage>
</organism>
<proteinExistence type="predicted"/>